<organism evidence="2 3">
    <name type="scientific">Cupriavidus pauculus</name>
    <dbReference type="NCBI Taxonomy" id="82633"/>
    <lineage>
        <taxon>Bacteria</taxon>
        <taxon>Pseudomonadati</taxon>
        <taxon>Pseudomonadota</taxon>
        <taxon>Betaproteobacteria</taxon>
        <taxon>Burkholderiales</taxon>
        <taxon>Burkholderiaceae</taxon>
        <taxon>Cupriavidus</taxon>
    </lineage>
</organism>
<feature type="transmembrane region" description="Helical" evidence="1">
    <location>
        <begin position="26"/>
        <end position="51"/>
    </location>
</feature>
<gene>
    <name evidence="2" type="ORF">CYJ10_30815</name>
</gene>
<comment type="caution">
    <text evidence="2">The sequence shown here is derived from an EMBL/GenBank/DDBJ whole genome shotgun (WGS) entry which is preliminary data.</text>
</comment>
<dbReference type="AlphaFoldDB" id="A0A2N5C3J1"/>
<sequence length="125" mass="13660">MAKLNLNGRMPVGDYIWSMGRTIDGLAWIGTSIASLVLAIGLLLGVSLAPLRYTDDASAITALLLYPVLSFVLVVRARYVSQSAWFGVLICCALFFGLHFYKGRIPTLYDAVRVVKCAFRSCPTP</sequence>
<evidence type="ECO:0000313" key="2">
    <source>
        <dbReference type="EMBL" id="PLP96775.1"/>
    </source>
</evidence>
<proteinExistence type="predicted"/>
<keyword evidence="1" id="KW-0812">Transmembrane</keyword>
<evidence type="ECO:0000256" key="1">
    <source>
        <dbReference type="SAM" id="Phobius"/>
    </source>
</evidence>
<keyword evidence="1" id="KW-1133">Transmembrane helix</keyword>
<keyword evidence="1" id="KW-0472">Membrane</keyword>
<dbReference type="Proteomes" id="UP000234341">
    <property type="component" value="Unassembled WGS sequence"/>
</dbReference>
<accession>A0A2N5C3J1</accession>
<dbReference type="EMBL" id="PJRP01000023">
    <property type="protein sequence ID" value="PLP96775.1"/>
    <property type="molecule type" value="Genomic_DNA"/>
</dbReference>
<evidence type="ECO:0000313" key="3">
    <source>
        <dbReference type="Proteomes" id="UP000234341"/>
    </source>
</evidence>
<feature type="transmembrane region" description="Helical" evidence="1">
    <location>
        <begin position="84"/>
        <end position="101"/>
    </location>
</feature>
<feature type="transmembrane region" description="Helical" evidence="1">
    <location>
        <begin position="57"/>
        <end position="77"/>
    </location>
</feature>
<protein>
    <submittedName>
        <fullName evidence="2">Uncharacterized protein</fullName>
    </submittedName>
</protein>
<name>A0A2N5C3J1_9BURK</name>
<reference evidence="2 3" key="1">
    <citation type="submission" date="2017-12" db="EMBL/GenBank/DDBJ databases">
        <title>Genome sequence of the active heterotrophic nitrifier-denitrifier, Cupriavidus pauculus UM1.</title>
        <authorList>
            <person name="Putonti C."/>
            <person name="Castignetti D."/>
        </authorList>
    </citation>
    <scope>NUCLEOTIDE SEQUENCE [LARGE SCALE GENOMIC DNA]</scope>
    <source>
        <strain evidence="2 3">UM1</strain>
    </source>
</reference>